<dbReference type="RefSeq" id="WP_191194742.1">
    <property type="nucleotide sequence ID" value="NZ_JACXYZ010000001.1"/>
</dbReference>
<gene>
    <name evidence="1" type="ORF">IEZ26_10460</name>
</gene>
<organism evidence="1 2">
    <name type="scientific">Nocardioides cavernae</name>
    <dbReference type="NCBI Taxonomy" id="1921566"/>
    <lineage>
        <taxon>Bacteria</taxon>
        <taxon>Bacillati</taxon>
        <taxon>Actinomycetota</taxon>
        <taxon>Actinomycetes</taxon>
        <taxon>Propionibacteriales</taxon>
        <taxon>Nocardioidaceae</taxon>
        <taxon>Nocardioides</taxon>
    </lineage>
</organism>
<dbReference type="SUPFAM" id="SSF53822">
    <property type="entry name" value="Periplasmic binding protein-like I"/>
    <property type="match status" value="1"/>
</dbReference>
<dbReference type="Proteomes" id="UP000618818">
    <property type="component" value="Unassembled WGS sequence"/>
</dbReference>
<dbReference type="PROSITE" id="PS51257">
    <property type="entry name" value="PROKAR_LIPOPROTEIN"/>
    <property type="match status" value="1"/>
</dbReference>
<reference evidence="1 2" key="1">
    <citation type="submission" date="2020-09" db="EMBL/GenBank/DDBJ databases">
        <title>novel species in genus Nocardioides.</title>
        <authorList>
            <person name="Zhang G."/>
        </authorList>
    </citation>
    <scope>NUCLEOTIDE SEQUENCE [LARGE SCALE GENOMIC DNA]</scope>
    <source>
        <strain evidence="1 2">KCTC 39551</strain>
    </source>
</reference>
<evidence type="ECO:0000313" key="1">
    <source>
        <dbReference type="EMBL" id="MBD3925043.1"/>
    </source>
</evidence>
<comment type="caution">
    <text evidence="1">The sequence shown here is derived from an EMBL/GenBank/DDBJ whole genome shotgun (WGS) entry which is preliminary data.</text>
</comment>
<sequence length="229" mass="24000">MLRARLLTAALVVAPLLSGCVGDEPTIAVLVADGGDSSSRVVDLDRLTDRVESTCDECRVRVYDAEGDAATQKSQARQAEAASADVVVVVPVDPDDLDTLAGGDLPVISLGELVPGSDRFVGLESGSLARQTGSDVEAARDIVRGEEKTMTYVPTGAMSDRAADLAVAYLADEPVEGGEDVDGVESWLYSDRDVTVDTLTSVLVAEGILTLDDLCSGDTRKQCARLGLR</sequence>
<dbReference type="EMBL" id="JACXYZ010000001">
    <property type="protein sequence ID" value="MBD3925043.1"/>
    <property type="molecule type" value="Genomic_DNA"/>
</dbReference>
<keyword evidence="2" id="KW-1185">Reference proteome</keyword>
<evidence type="ECO:0000313" key="2">
    <source>
        <dbReference type="Proteomes" id="UP000618818"/>
    </source>
</evidence>
<protein>
    <submittedName>
        <fullName evidence="1">Uncharacterized protein</fullName>
    </submittedName>
</protein>
<name>A0ABR8NA75_9ACTN</name>
<dbReference type="Gene3D" id="3.40.50.2300">
    <property type="match status" value="1"/>
</dbReference>
<proteinExistence type="predicted"/>
<dbReference type="InterPro" id="IPR028082">
    <property type="entry name" value="Peripla_BP_I"/>
</dbReference>
<accession>A0ABR8NA75</accession>